<protein>
    <submittedName>
        <fullName evidence="1">Phage protein</fullName>
    </submittedName>
</protein>
<keyword evidence="2" id="KW-1185">Reference proteome</keyword>
<evidence type="ECO:0000313" key="1">
    <source>
        <dbReference type="EMBL" id="KKI51793.1"/>
    </source>
</evidence>
<dbReference type="EMBL" id="LAYJ01000063">
    <property type="protein sequence ID" value="KKI51793.1"/>
    <property type="molecule type" value="Genomic_DNA"/>
</dbReference>
<evidence type="ECO:0000313" key="2">
    <source>
        <dbReference type="Proteomes" id="UP000034076"/>
    </source>
</evidence>
<accession>A0A0M2NHZ6</accession>
<organism evidence="1 2">
    <name type="scientific">Christensenella hongkongensis</name>
    <dbReference type="NCBI Taxonomy" id="270498"/>
    <lineage>
        <taxon>Bacteria</taxon>
        <taxon>Bacillati</taxon>
        <taxon>Bacillota</taxon>
        <taxon>Clostridia</taxon>
        <taxon>Christensenellales</taxon>
        <taxon>Christensenellaceae</taxon>
        <taxon>Christensenella</taxon>
    </lineage>
</organism>
<name>A0A0M2NHZ6_9FIRM</name>
<sequence length="208" mass="24088">MYELKGKRYGLLTVLERCGSRHREILWRCKCDCGKITEVISSNLRTGHTLSCGCEGRRRVLKANRKHGMFGSRIYTIWGNMHSRCSNRKADSYKYYGAKGISVCKDWSGEGGFINFYEWAINNGYNDSLSIDRIDNDKDYEPQNCRWVTMKHQQNNRSNNRVICFKNKSLTMSEWAEELNVPYWKIQRILGRGGSMEEVAKNEVSGTA</sequence>
<reference evidence="1 2" key="1">
    <citation type="submission" date="2015-04" db="EMBL/GenBank/DDBJ databases">
        <title>Draft genome sequence of bacteremic isolate Catabacter hongkongensis type strain HKU16T.</title>
        <authorList>
            <person name="Lau S.K."/>
            <person name="Teng J.L."/>
            <person name="Huang Y."/>
            <person name="Curreem S.O."/>
            <person name="Tsui S.K."/>
            <person name="Woo P.C."/>
        </authorList>
    </citation>
    <scope>NUCLEOTIDE SEQUENCE [LARGE SCALE GENOMIC DNA]</scope>
    <source>
        <strain evidence="1 2">HKU16</strain>
    </source>
</reference>
<gene>
    <name evidence="1" type="ORF">CHK_0678</name>
</gene>
<dbReference type="OrthoDB" id="552713at2"/>
<dbReference type="AlphaFoldDB" id="A0A0M2NHZ6"/>
<dbReference type="STRING" id="270498.CHK_0678"/>
<proteinExistence type="predicted"/>
<dbReference type="Proteomes" id="UP000034076">
    <property type="component" value="Unassembled WGS sequence"/>
</dbReference>
<dbReference type="RefSeq" id="WP_046442623.1">
    <property type="nucleotide sequence ID" value="NZ_LAYJ01000063.1"/>
</dbReference>
<comment type="caution">
    <text evidence="1">The sequence shown here is derived from an EMBL/GenBank/DDBJ whole genome shotgun (WGS) entry which is preliminary data.</text>
</comment>